<dbReference type="InterPro" id="IPR036890">
    <property type="entry name" value="HATPase_C_sf"/>
</dbReference>
<evidence type="ECO:0000256" key="2">
    <source>
        <dbReference type="ARBA" id="ARBA00001966"/>
    </source>
</evidence>
<dbReference type="GO" id="GO:0000155">
    <property type="term" value="F:phosphorelay sensor kinase activity"/>
    <property type="evidence" value="ECO:0007669"/>
    <property type="project" value="InterPro"/>
</dbReference>
<dbReference type="PIRSF" id="PIRSF037434">
    <property type="entry name" value="STHK_ChrS"/>
    <property type="match status" value="1"/>
</dbReference>
<dbReference type="SUPFAM" id="SSF55874">
    <property type="entry name" value="ATPase domain of HSP90 chaperone/DNA topoisomerase II/histidine kinase"/>
    <property type="match status" value="1"/>
</dbReference>
<accession>A0A5J6Z634</accession>
<comment type="cofactor">
    <cofactor evidence="2">
        <name>[4Fe-4S] cluster</name>
        <dbReference type="ChEBI" id="CHEBI:49883"/>
    </cofactor>
</comment>
<name>A0A5J6Z634_9CORY</name>
<evidence type="ECO:0000256" key="10">
    <source>
        <dbReference type="ARBA" id="ARBA00022777"/>
    </source>
</evidence>
<evidence type="ECO:0000256" key="8">
    <source>
        <dbReference type="ARBA" id="ARBA00022679"/>
    </source>
</evidence>
<keyword evidence="16" id="KW-0812">Transmembrane</keyword>
<keyword evidence="11" id="KW-0408">Iron</keyword>
<evidence type="ECO:0000313" key="19">
    <source>
        <dbReference type="Proteomes" id="UP000326711"/>
    </source>
</evidence>
<dbReference type="GO" id="GO:0016020">
    <property type="term" value="C:membrane"/>
    <property type="evidence" value="ECO:0007669"/>
    <property type="project" value="InterPro"/>
</dbReference>
<evidence type="ECO:0000256" key="7">
    <source>
        <dbReference type="ARBA" id="ARBA00022490"/>
    </source>
</evidence>
<dbReference type="Proteomes" id="UP000326711">
    <property type="component" value="Chromosome"/>
</dbReference>
<dbReference type="InterPro" id="IPR005467">
    <property type="entry name" value="His_kinase_dom"/>
</dbReference>
<dbReference type="InterPro" id="IPR003594">
    <property type="entry name" value="HATPase_dom"/>
</dbReference>
<organism evidence="18 19">
    <name type="scientific">Corynebacterium urogenitale</name>
    <dbReference type="NCBI Taxonomy" id="2487892"/>
    <lineage>
        <taxon>Bacteria</taxon>
        <taxon>Bacillati</taxon>
        <taxon>Actinomycetota</taxon>
        <taxon>Actinomycetes</taxon>
        <taxon>Mycobacteriales</taxon>
        <taxon>Corynebacteriaceae</taxon>
        <taxon>Corynebacterium</taxon>
    </lineage>
</organism>
<comment type="function">
    <text evidence="14">Member of the two-component regulatory system NreB/NreC involved in the control of dissimilatory nitrate/nitrite reduction in response to oxygen. NreB functions as a direct oxygen sensor histidine kinase which is autophosphorylated, in the absence of oxygen, probably at the conserved histidine residue, and transfers its phosphate group probably to a conserved aspartate residue of NreC. NreB/NreC activates the expression of the nitrate (narGHJI) and nitrite (nir) reductase operons, as well as the putative nitrate transporter gene narT.</text>
</comment>
<dbReference type="InterPro" id="IPR050482">
    <property type="entry name" value="Sensor_HK_TwoCompSys"/>
</dbReference>
<evidence type="ECO:0000256" key="12">
    <source>
        <dbReference type="ARBA" id="ARBA00023012"/>
    </source>
</evidence>
<evidence type="ECO:0000256" key="4">
    <source>
        <dbReference type="ARBA" id="ARBA00012438"/>
    </source>
</evidence>
<dbReference type="CDD" id="cd16917">
    <property type="entry name" value="HATPase_UhpB-NarQ-NarX-like"/>
    <property type="match status" value="1"/>
</dbReference>
<evidence type="ECO:0000256" key="9">
    <source>
        <dbReference type="ARBA" id="ARBA00022723"/>
    </source>
</evidence>
<dbReference type="InterPro" id="IPR011712">
    <property type="entry name" value="Sig_transdc_His_kin_sub3_dim/P"/>
</dbReference>
<feature type="transmembrane region" description="Helical" evidence="16">
    <location>
        <begin position="128"/>
        <end position="145"/>
    </location>
</feature>
<gene>
    <name evidence="18" type="primary">degS</name>
    <name evidence="18" type="ORF">CUROG_05975</name>
</gene>
<feature type="transmembrane region" description="Helical" evidence="16">
    <location>
        <begin position="98"/>
        <end position="121"/>
    </location>
</feature>
<dbReference type="GO" id="GO:0046983">
    <property type="term" value="F:protein dimerization activity"/>
    <property type="evidence" value="ECO:0007669"/>
    <property type="project" value="InterPro"/>
</dbReference>
<dbReference type="Gene3D" id="1.20.5.1930">
    <property type="match status" value="1"/>
</dbReference>
<dbReference type="KEGG" id="cuo:CUROG_05975"/>
<evidence type="ECO:0000256" key="15">
    <source>
        <dbReference type="ARBA" id="ARBA00030800"/>
    </source>
</evidence>
<evidence type="ECO:0000256" key="6">
    <source>
        <dbReference type="ARBA" id="ARBA00022485"/>
    </source>
</evidence>
<keyword evidence="7" id="KW-0963">Cytoplasm</keyword>
<evidence type="ECO:0000256" key="14">
    <source>
        <dbReference type="ARBA" id="ARBA00024827"/>
    </source>
</evidence>
<sequence length="398" mass="42832">MLRRRGAQHIGHTGGLYLLLKSENMNQRHLERPLASVDALDRVWLAWRVVVHVLVAVLCVVVLVNDGLSWQLFAFAAVYVAGRFLPIKWLWVLCVVVLWTQLLVIAPTGAFLAFALFFVAINTLQPKPALLAVVGMTAIAVYGLGRHNGWQIGGVIGPIIGALIACALGFGFLQLRREAFARAATSRHAGEVEERARLAGEIHDTVAQGLSSIQMLLHAIEQREAAKDHPDPLTLEQVALARRTAKENLVETRRIIAALQPGPLLGADLPVAIARVATGTPLGNAFSFSTDGHVRPLPPEIDATLVRVAQSLVSNVLRHSQATRARVTLTFEPEHVSLDVVDDGVGFDPQQVPRHAGRTLGLDGVATRVETHGGTVTVESAPGEGTGVSVRIPTSTEE</sequence>
<feature type="transmembrane region" description="Helical" evidence="16">
    <location>
        <begin position="151"/>
        <end position="173"/>
    </location>
</feature>
<dbReference type="GO" id="GO:0051539">
    <property type="term" value="F:4 iron, 4 sulfur cluster binding"/>
    <property type="evidence" value="ECO:0007669"/>
    <property type="project" value="UniProtKB-KW"/>
</dbReference>
<comment type="subcellular location">
    <subcellularLocation>
        <location evidence="3">Cytoplasm</location>
    </subcellularLocation>
</comment>
<proteinExistence type="predicted"/>
<protein>
    <recommendedName>
        <fullName evidence="5">Oxygen sensor histidine kinase NreB</fullName>
        <ecNumber evidence="4">2.7.13.3</ecNumber>
    </recommendedName>
    <alternativeName>
        <fullName evidence="15">Nitrogen regulation protein B</fullName>
    </alternativeName>
</protein>
<evidence type="ECO:0000313" key="18">
    <source>
        <dbReference type="EMBL" id="QFQ02558.1"/>
    </source>
</evidence>
<dbReference type="EMBL" id="CP045032">
    <property type="protein sequence ID" value="QFQ02558.1"/>
    <property type="molecule type" value="Genomic_DNA"/>
</dbReference>
<dbReference type="GO" id="GO:0046872">
    <property type="term" value="F:metal ion binding"/>
    <property type="evidence" value="ECO:0007669"/>
    <property type="project" value="UniProtKB-KW"/>
</dbReference>
<dbReference type="PRINTS" id="PR00344">
    <property type="entry name" value="BCTRLSENSOR"/>
</dbReference>
<reference evidence="19" key="1">
    <citation type="submission" date="2019-10" db="EMBL/GenBank/DDBJ databases">
        <title>Complete genome sequence of Corynebacterium urogenitalis DSM 108747, isolated from the genital tract of a cow.</title>
        <authorList>
            <person name="Ruckert C."/>
            <person name="Ballas P."/>
            <person name="Wagener K."/>
            <person name="Drillich M."/>
            <person name="Kaempfer P."/>
            <person name="Busse H.-J."/>
            <person name="Ehling-Schulz M."/>
        </authorList>
    </citation>
    <scope>NUCLEOTIDE SEQUENCE [LARGE SCALE GENOMIC DNA]</scope>
    <source>
        <strain evidence="19">LMM 1652</strain>
    </source>
</reference>
<dbReference type="Pfam" id="PF07730">
    <property type="entry name" value="HisKA_3"/>
    <property type="match status" value="1"/>
</dbReference>
<dbReference type="EC" id="2.7.13.3" evidence="4"/>
<keyword evidence="13" id="KW-0411">Iron-sulfur</keyword>
<feature type="transmembrane region" description="Helical" evidence="16">
    <location>
        <begin position="45"/>
        <end position="65"/>
    </location>
</feature>
<dbReference type="Pfam" id="PF02518">
    <property type="entry name" value="HATPase_c"/>
    <property type="match status" value="1"/>
</dbReference>
<comment type="catalytic activity">
    <reaction evidence="1">
        <text>ATP + protein L-histidine = ADP + protein N-phospho-L-histidine.</text>
        <dbReference type="EC" id="2.7.13.3"/>
    </reaction>
</comment>
<keyword evidence="16" id="KW-0472">Membrane</keyword>
<evidence type="ECO:0000256" key="1">
    <source>
        <dbReference type="ARBA" id="ARBA00000085"/>
    </source>
</evidence>
<keyword evidence="19" id="KW-1185">Reference proteome</keyword>
<keyword evidence="16" id="KW-1133">Transmembrane helix</keyword>
<keyword evidence="12" id="KW-0902">Two-component regulatory system</keyword>
<keyword evidence="10 18" id="KW-0418">Kinase</keyword>
<evidence type="ECO:0000256" key="3">
    <source>
        <dbReference type="ARBA" id="ARBA00004496"/>
    </source>
</evidence>
<evidence type="ECO:0000256" key="5">
    <source>
        <dbReference type="ARBA" id="ARBA00017322"/>
    </source>
</evidence>
<dbReference type="PANTHER" id="PTHR24421">
    <property type="entry name" value="NITRATE/NITRITE SENSOR PROTEIN NARX-RELATED"/>
    <property type="match status" value="1"/>
</dbReference>
<dbReference type="InterPro" id="IPR004358">
    <property type="entry name" value="Sig_transdc_His_kin-like_C"/>
</dbReference>
<dbReference type="InterPro" id="IPR017205">
    <property type="entry name" value="Sig_transdc_His_kinase_ChrS"/>
</dbReference>
<evidence type="ECO:0000256" key="11">
    <source>
        <dbReference type="ARBA" id="ARBA00023004"/>
    </source>
</evidence>
<feature type="domain" description="Histidine kinase" evidence="17">
    <location>
        <begin position="305"/>
        <end position="396"/>
    </location>
</feature>
<keyword evidence="8 18" id="KW-0808">Transferase</keyword>
<keyword evidence="9" id="KW-0479">Metal-binding</keyword>
<dbReference type="Gene3D" id="3.30.565.10">
    <property type="entry name" value="Histidine kinase-like ATPase, C-terminal domain"/>
    <property type="match status" value="1"/>
</dbReference>
<dbReference type="PROSITE" id="PS50109">
    <property type="entry name" value="HIS_KIN"/>
    <property type="match status" value="1"/>
</dbReference>
<evidence type="ECO:0000256" key="16">
    <source>
        <dbReference type="SAM" id="Phobius"/>
    </source>
</evidence>
<evidence type="ECO:0000256" key="13">
    <source>
        <dbReference type="ARBA" id="ARBA00023014"/>
    </source>
</evidence>
<dbReference type="AlphaFoldDB" id="A0A5J6Z634"/>
<evidence type="ECO:0000259" key="17">
    <source>
        <dbReference type="PROSITE" id="PS50109"/>
    </source>
</evidence>
<keyword evidence="6" id="KW-0004">4Fe-4S</keyword>
<feature type="transmembrane region" description="Helical" evidence="16">
    <location>
        <begin position="72"/>
        <end position="92"/>
    </location>
</feature>
<dbReference type="GO" id="GO:0005737">
    <property type="term" value="C:cytoplasm"/>
    <property type="evidence" value="ECO:0007669"/>
    <property type="project" value="UniProtKB-SubCell"/>
</dbReference>
<dbReference type="SMART" id="SM00387">
    <property type="entry name" value="HATPase_c"/>
    <property type="match status" value="1"/>
</dbReference>